<dbReference type="WBParaSite" id="ALUE_0000224001-mRNA-1">
    <property type="protein sequence ID" value="ALUE_0000224001-mRNA-1"/>
    <property type="gene ID" value="ALUE_0000224001"/>
</dbReference>
<evidence type="ECO:0000313" key="2">
    <source>
        <dbReference type="WBParaSite" id="ALUE_0000224001-mRNA-1"/>
    </source>
</evidence>
<evidence type="ECO:0000313" key="1">
    <source>
        <dbReference type="Proteomes" id="UP000036681"/>
    </source>
</evidence>
<dbReference type="AlphaFoldDB" id="A0A0M3HL45"/>
<sequence length="95" mass="10276">MGPNVIIGDCSIDYNGYHIYGNISTSSQAVELHLHNTMWAQIRSTLITHNIGGLLITSETSSTVARLAIIIRDSALTRNSNSTTLALLGNNYQVS</sequence>
<proteinExistence type="predicted"/>
<reference evidence="2" key="1">
    <citation type="submission" date="2017-02" db="UniProtKB">
        <authorList>
            <consortium name="WormBaseParasite"/>
        </authorList>
    </citation>
    <scope>IDENTIFICATION</scope>
</reference>
<keyword evidence="1" id="KW-1185">Reference proteome</keyword>
<protein>
    <submittedName>
        <fullName evidence="2">Pectin lyase-like superfamily protein</fullName>
    </submittedName>
</protein>
<dbReference type="Proteomes" id="UP000036681">
    <property type="component" value="Unplaced"/>
</dbReference>
<accession>A0A0M3HL45</accession>
<organism evidence="1 2">
    <name type="scientific">Ascaris lumbricoides</name>
    <name type="common">Giant roundworm</name>
    <dbReference type="NCBI Taxonomy" id="6252"/>
    <lineage>
        <taxon>Eukaryota</taxon>
        <taxon>Metazoa</taxon>
        <taxon>Ecdysozoa</taxon>
        <taxon>Nematoda</taxon>
        <taxon>Chromadorea</taxon>
        <taxon>Rhabditida</taxon>
        <taxon>Spirurina</taxon>
        <taxon>Ascaridomorpha</taxon>
        <taxon>Ascaridoidea</taxon>
        <taxon>Ascarididae</taxon>
        <taxon>Ascaris</taxon>
    </lineage>
</organism>
<name>A0A0M3HL45_ASCLU</name>